<keyword evidence="5" id="KW-0862">Zinc</keyword>
<accession>A0A1Q8QKY0</accession>
<feature type="transmembrane region" description="Helical" evidence="8">
    <location>
        <begin position="67"/>
        <end position="92"/>
    </location>
</feature>
<gene>
    <name evidence="9" type="ORF">DSOL_4256</name>
</gene>
<dbReference type="PANTHER" id="PTHR11040:SF211">
    <property type="entry name" value="ZINC TRANSPORTER ZIP11"/>
    <property type="match status" value="1"/>
</dbReference>
<dbReference type="Proteomes" id="UP000186102">
    <property type="component" value="Unassembled WGS sequence"/>
</dbReference>
<comment type="similarity">
    <text evidence="2">Belongs to the ZIP transporter (TC 2.A.5) family.</text>
</comment>
<evidence type="ECO:0000313" key="10">
    <source>
        <dbReference type="Proteomes" id="UP000186102"/>
    </source>
</evidence>
<keyword evidence="7 8" id="KW-0472">Membrane</keyword>
<feature type="transmembrane region" description="Helical" evidence="8">
    <location>
        <begin position="156"/>
        <end position="174"/>
    </location>
</feature>
<dbReference type="EMBL" id="MLBF01000048">
    <property type="protein sequence ID" value="OLN27999.1"/>
    <property type="molecule type" value="Genomic_DNA"/>
</dbReference>
<dbReference type="Pfam" id="PF02535">
    <property type="entry name" value="Zip"/>
    <property type="match status" value="1"/>
</dbReference>
<sequence>MLVRNPVLLMLAIIFFDLIPKSFESSNIYIATIGIFIGLTTATLLDSGISHHSFEGPYSKKQRYLNVAFFIAVGIGIHNIPGGIALGSLLNISYTKGIPLTIALLLHSIPEGLALGIYLKGNGAKILTVILLSLFTSIPLGIGAFIGGILSTMSPVITSVSLSFAAGIILYTICKEILPESIGLWRGRLSAIGTVLGIVVGRLFISIIH</sequence>
<keyword evidence="10" id="KW-1185">Reference proteome</keyword>
<feature type="transmembrane region" description="Helical" evidence="8">
    <location>
        <begin position="98"/>
        <end position="119"/>
    </location>
</feature>
<keyword evidence="4 8" id="KW-0812">Transmembrane</keyword>
<keyword evidence="3" id="KW-1003">Cell membrane</keyword>
<dbReference type="STRING" id="1888891.DSOL_4256"/>
<evidence type="ECO:0000313" key="9">
    <source>
        <dbReference type="EMBL" id="OLN27999.1"/>
    </source>
</evidence>
<evidence type="ECO:0000256" key="4">
    <source>
        <dbReference type="ARBA" id="ARBA00022692"/>
    </source>
</evidence>
<feature type="transmembrane region" description="Helical" evidence="8">
    <location>
        <begin position="186"/>
        <end position="208"/>
    </location>
</feature>
<dbReference type="RefSeq" id="WP_170871580.1">
    <property type="nucleotide sequence ID" value="NZ_MLBF01000048.1"/>
</dbReference>
<evidence type="ECO:0000256" key="1">
    <source>
        <dbReference type="ARBA" id="ARBA00004651"/>
    </source>
</evidence>
<dbReference type="GO" id="GO:0005385">
    <property type="term" value="F:zinc ion transmembrane transporter activity"/>
    <property type="evidence" value="ECO:0007669"/>
    <property type="project" value="TreeGrafter"/>
</dbReference>
<evidence type="ECO:0000256" key="6">
    <source>
        <dbReference type="ARBA" id="ARBA00022989"/>
    </source>
</evidence>
<keyword evidence="6 8" id="KW-1133">Transmembrane helix</keyword>
<evidence type="ECO:0000256" key="3">
    <source>
        <dbReference type="ARBA" id="ARBA00022475"/>
    </source>
</evidence>
<name>A0A1Q8QKY0_9FIRM</name>
<dbReference type="InterPro" id="IPR003689">
    <property type="entry name" value="ZIP"/>
</dbReference>
<evidence type="ECO:0000256" key="8">
    <source>
        <dbReference type="SAM" id="Phobius"/>
    </source>
</evidence>
<protein>
    <submittedName>
        <fullName evidence="9">Zinc transporter, ZIP family</fullName>
    </submittedName>
</protein>
<feature type="transmembrane region" description="Helical" evidence="8">
    <location>
        <begin position="29"/>
        <end position="46"/>
    </location>
</feature>
<reference evidence="9 10" key="1">
    <citation type="submission" date="2016-09" db="EMBL/GenBank/DDBJ databases">
        <title>Complete genome of Desulfosporosinus sp. OL.</title>
        <authorList>
            <person name="Mardanov A."/>
            <person name="Beletsky A."/>
            <person name="Panova A."/>
            <person name="Karnachuk O."/>
            <person name="Ravin N."/>
        </authorList>
    </citation>
    <scope>NUCLEOTIDE SEQUENCE [LARGE SCALE GENOMIC DNA]</scope>
    <source>
        <strain evidence="9 10">OL</strain>
    </source>
</reference>
<evidence type="ECO:0000256" key="2">
    <source>
        <dbReference type="ARBA" id="ARBA00006939"/>
    </source>
</evidence>
<evidence type="ECO:0000256" key="7">
    <source>
        <dbReference type="ARBA" id="ARBA00023136"/>
    </source>
</evidence>
<organism evidence="9 10">
    <name type="scientific">Desulfosporosinus metallidurans</name>
    <dbReference type="NCBI Taxonomy" id="1888891"/>
    <lineage>
        <taxon>Bacteria</taxon>
        <taxon>Bacillati</taxon>
        <taxon>Bacillota</taxon>
        <taxon>Clostridia</taxon>
        <taxon>Eubacteriales</taxon>
        <taxon>Desulfitobacteriaceae</taxon>
        <taxon>Desulfosporosinus</taxon>
    </lineage>
</organism>
<dbReference type="PANTHER" id="PTHR11040">
    <property type="entry name" value="ZINC/IRON TRANSPORTER"/>
    <property type="match status" value="1"/>
</dbReference>
<dbReference type="GO" id="GO:0005886">
    <property type="term" value="C:plasma membrane"/>
    <property type="evidence" value="ECO:0007669"/>
    <property type="project" value="UniProtKB-SubCell"/>
</dbReference>
<proteinExistence type="inferred from homology"/>
<dbReference type="AlphaFoldDB" id="A0A1Q8QKY0"/>
<feature type="transmembrane region" description="Helical" evidence="8">
    <location>
        <begin position="126"/>
        <end position="150"/>
    </location>
</feature>
<evidence type="ECO:0000256" key="5">
    <source>
        <dbReference type="ARBA" id="ARBA00022833"/>
    </source>
</evidence>
<comment type="caution">
    <text evidence="9">The sequence shown here is derived from an EMBL/GenBank/DDBJ whole genome shotgun (WGS) entry which is preliminary data.</text>
</comment>
<comment type="subcellular location">
    <subcellularLocation>
        <location evidence="1">Cell membrane</location>
        <topology evidence="1">Multi-pass membrane protein</topology>
    </subcellularLocation>
</comment>